<dbReference type="GO" id="GO:0000150">
    <property type="term" value="F:DNA strand exchange activity"/>
    <property type="evidence" value="ECO:0007669"/>
    <property type="project" value="InterPro"/>
</dbReference>
<organism evidence="2 3">
    <name type="scientific">Marivirga sericea</name>
    <dbReference type="NCBI Taxonomy" id="1028"/>
    <lineage>
        <taxon>Bacteria</taxon>
        <taxon>Pseudomonadati</taxon>
        <taxon>Bacteroidota</taxon>
        <taxon>Cytophagia</taxon>
        <taxon>Cytophagales</taxon>
        <taxon>Marivirgaceae</taxon>
        <taxon>Marivirga</taxon>
    </lineage>
</organism>
<keyword evidence="3" id="KW-1185">Reference proteome</keyword>
<dbReference type="InterPro" id="IPR006119">
    <property type="entry name" value="Resolv_N"/>
</dbReference>
<dbReference type="PANTHER" id="PTHR30461:SF19">
    <property type="entry name" value="SITE-SPECIFIC RECOMBINASE RESOLVASE FAMILY"/>
    <property type="match status" value="1"/>
</dbReference>
<evidence type="ECO:0000313" key="2">
    <source>
        <dbReference type="EMBL" id="SMG13810.1"/>
    </source>
</evidence>
<dbReference type="InterPro" id="IPR050639">
    <property type="entry name" value="SSR_resolvase"/>
</dbReference>
<dbReference type="Pfam" id="PF00239">
    <property type="entry name" value="Resolvase"/>
    <property type="match status" value="1"/>
</dbReference>
<dbReference type="SUPFAM" id="SSF53041">
    <property type="entry name" value="Resolvase-like"/>
    <property type="match status" value="1"/>
</dbReference>
<dbReference type="SMART" id="SM00857">
    <property type="entry name" value="Resolvase"/>
    <property type="match status" value="1"/>
</dbReference>
<proteinExistence type="predicted"/>
<dbReference type="OrthoDB" id="9797501at2"/>
<dbReference type="EMBL" id="FXAW01000001">
    <property type="protein sequence ID" value="SMG13810.1"/>
    <property type="molecule type" value="Genomic_DNA"/>
</dbReference>
<dbReference type="CDD" id="cd03768">
    <property type="entry name" value="SR_ResInv"/>
    <property type="match status" value="1"/>
</dbReference>
<dbReference type="RefSeq" id="WP_085515623.1">
    <property type="nucleotide sequence ID" value="NZ_FXAW01000001.1"/>
</dbReference>
<accession>A0A1X7IGE5</accession>
<feature type="domain" description="Resolvase/invertase-type recombinase catalytic" evidence="1">
    <location>
        <begin position="2"/>
        <end position="149"/>
    </location>
</feature>
<protein>
    <submittedName>
        <fullName evidence="2">Site-specific DNA recombinase</fullName>
    </submittedName>
</protein>
<dbReference type="Gene3D" id="3.40.50.1390">
    <property type="entry name" value="Resolvase, N-terminal catalytic domain"/>
    <property type="match status" value="1"/>
</dbReference>
<dbReference type="Proteomes" id="UP000193804">
    <property type="component" value="Unassembled WGS sequence"/>
</dbReference>
<gene>
    <name evidence="2" type="ORF">SAMN05661096_00630</name>
</gene>
<dbReference type="InterPro" id="IPR036162">
    <property type="entry name" value="Resolvase-like_N_sf"/>
</dbReference>
<evidence type="ECO:0000313" key="3">
    <source>
        <dbReference type="Proteomes" id="UP000193804"/>
    </source>
</evidence>
<dbReference type="PROSITE" id="PS51736">
    <property type="entry name" value="RECOMBINASES_3"/>
    <property type="match status" value="1"/>
</dbReference>
<dbReference type="GO" id="GO:0003677">
    <property type="term" value="F:DNA binding"/>
    <property type="evidence" value="ECO:0007669"/>
    <property type="project" value="InterPro"/>
</dbReference>
<dbReference type="AlphaFoldDB" id="A0A1X7IGE5"/>
<dbReference type="STRING" id="1028.SAMN05661096_00630"/>
<sequence>MKSIIYTRVSTKDQSTARQLNDMKEVERFEVVKVFSEKISGFSVPIEKRPGLQKSLKYIFDNNVKCVMVSEVSRLGRNTHEVLNLIEHLKTTGVALYIHNIGTTINTDNEMGEVFTRLIVTIMADLARLESEQMSYRIKSGIRSRKAKGFTTGRKIGSKETHENFLAKHEDIIKYLKKGYSSREIQKLCRCSPNTISKVKILIIDNS</sequence>
<dbReference type="PANTHER" id="PTHR30461">
    <property type="entry name" value="DNA-INVERTASE FROM LAMBDOID PROPHAGE"/>
    <property type="match status" value="1"/>
</dbReference>
<evidence type="ECO:0000259" key="1">
    <source>
        <dbReference type="PROSITE" id="PS51736"/>
    </source>
</evidence>
<name>A0A1X7IGE5_9BACT</name>
<reference evidence="3" key="1">
    <citation type="submission" date="2017-04" db="EMBL/GenBank/DDBJ databases">
        <authorList>
            <person name="Varghese N."/>
            <person name="Submissions S."/>
        </authorList>
    </citation>
    <scope>NUCLEOTIDE SEQUENCE [LARGE SCALE GENOMIC DNA]</scope>
    <source>
        <strain evidence="3">DSM 4125</strain>
    </source>
</reference>